<dbReference type="Pfam" id="PF00076">
    <property type="entry name" value="RRM_1"/>
    <property type="match status" value="3"/>
</dbReference>
<accession>A0A7S1HT60</accession>
<evidence type="ECO:0000256" key="1">
    <source>
        <dbReference type="ARBA" id="ARBA00022884"/>
    </source>
</evidence>
<dbReference type="CDD" id="cd00590">
    <property type="entry name" value="RRM_SF"/>
    <property type="match status" value="1"/>
</dbReference>
<dbReference type="InterPro" id="IPR035979">
    <property type="entry name" value="RBD_domain_sf"/>
</dbReference>
<dbReference type="PANTHER" id="PTHR10352">
    <property type="entry name" value="EUKARYOTIC TRANSLATION INITIATION FACTOR 3 SUBUNIT G"/>
    <property type="match status" value="1"/>
</dbReference>
<sequence length="575" mass="62360">MPPLDPETSEHNQEEEEEEEEGQPEDFEAKQKRLGAISDLDFLQMLKSGGDVDDAPVTAGEMAAADTPGDPDYAEGRLYITNLPYSTSEEDLEAVLTTHGALQSVHIPLTKETRQSKGVAFVQFAAPTAAVAAREALHESIFQGRLINVTSAKAQPAAVELQWSDSYKAKKAAKEKADRENAKRWNSLYINTNTVVDTIASRLNVNKDTLIGQDQDNAAVKLAIAESVLTAEASQVLSDEGVNLEVLNDKNRVNSKNTIIVKNLPGGAAGRQKGDILADLVKLFRTAGELGRVVAPEGTTLALIEFLEPADARKAFSKFAYYKFNDVPLFLEWAPVGLLAKKEKPADEEDADTTDGSSTLYVSNLPFSVTEPQVKSLFDDHANHIRSVSLKSAKGYAFVEFTSPAAAAKAAAAVPKREVEGREVAVSVSKAKKKAAPAPTSRKGECPPGCNPLKLVVRNVPFEGTAADIRKLFSAHAQIKSVRLPKKVDEYDPLTGTKAPHRGFAFVEFLTREEAKAALQTCSNTHLYGRHLVIEYAADNTSVDSLRDKASRKSLADLPTKPAKRKKLELGNRGE</sequence>
<dbReference type="SMART" id="SM00360">
    <property type="entry name" value="RRM"/>
    <property type="match status" value="4"/>
</dbReference>
<evidence type="ECO:0000256" key="3">
    <source>
        <dbReference type="SAM" id="MobiDB-lite"/>
    </source>
</evidence>
<dbReference type="PROSITE" id="PS50102">
    <property type="entry name" value="RRM"/>
    <property type="match status" value="3"/>
</dbReference>
<dbReference type="EMBL" id="HBGA01004326">
    <property type="protein sequence ID" value="CAD8990373.1"/>
    <property type="molecule type" value="Transcribed_RNA"/>
</dbReference>
<name>A0A7S1HT60_9EUGL</name>
<organism evidence="5">
    <name type="scientific">Eutreptiella gymnastica</name>
    <dbReference type="NCBI Taxonomy" id="73025"/>
    <lineage>
        <taxon>Eukaryota</taxon>
        <taxon>Discoba</taxon>
        <taxon>Euglenozoa</taxon>
        <taxon>Euglenida</taxon>
        <taxon>Spirocuta</taxon>
        <taxon>Euglenophyceae</taxon>
        <taxon>Eutreptiales</taxon>
        <taxon>Eutreptiaceae</taxon>
        <taxon>Eutreptiella</taxon>
    </lineage>
</organism>
<dbReference type="AlphaFoldDB" id="A0A7S1HT60"/>
<keyword evidence="1 2" id="KW-0694">RNA-binding</keyword>
<dbReference type="SUPFAM" id="SSF54928">
    <property type="entry name" value="RNA-binding domain, RBD"/>
    <property type="match status" value="2"/>
</dbReference>
<protein>
    <recommendedName>
        <fullName evidence="4">RRM domain-containing protein</fullName>
    </recommendedName>
</protein>
<dbReference type="InterPro" id="IPR000504">
    <property type="entry name" value="RRM_dom"/>
</dbReference>
<dbReference type="GO" id="GO:0003723">
    <property type="term" value="F:RNA binding"/>
    <property type="evidence" value="ECO:0007669"/>
    <property type="project" value="UniProtKB-UniRule"/>
</dbReference>
<dbReference type="CDD" id="cd12320">
    <property type="entry name" value="RRM6_RBM19_RRM5_MRD1"/>
    <property type="match status" value="1"/>
</dbReference>
<reference evidence="5" key="1">
    <citation type="submission" date="2021-01" db="EMBL/GenBank/DDBJ databases">
        <authorList>
            <person name="Corre E."/>
            <person name="Pelletier E."/>
            <person name="Niang G."/>
            <person name="Scheremetjew M."/>
            <person name="Finn R."/>
            <person name="Kale V."/>
            <person name="Holt S."/>
            <person name="Cochrane G."/>
            <person name="Meng A."/>
            <person name="Brown T."/>
            <person name="Cohen L."/>
        </authorList>
    </citation>
    <scope>NUCLEOTIDE SEQUENCE</scope>
    <source>
        <strain evidence="5">NIES-381</strain>
    </source>
</reference>
<feature type="domain" description="RRM" evidence="4">
    <location>
        <begin position="76"/>
        <end position="154"/>
    </location>
</feature>
<feature type="compositionally biased region" description="Acidic residues" evidence="3">
    <location>
        <begin position="13"/>
        <end position="26"/>
    </location>
</feature>
<evidence type="ECO:0000259" key="4">
    <source>
        <dbReference type="PROSITE" id="PS50102"/>
    </source>
</evidence>
<feature type="domain" description="RRM" evidence="4">
    <location>
        <begin position="358"/>
        <end position="431"/>
    </location>
</feature>
<feature type="region of interest" description="Disordered" evidence="3">
    <location>
        <begin position="1"/>
        <end position="31"/>
    </location>
</feature>
<feature type="region of interest" description="Disordered" evidence="3">
    <location>
        <begin position="548"/>
        <end position="575"/>
    </location>
</feature>
<dbReference type="Gene3D" id="3.30.70.330">
    <property type="match status" value="4"/>
</dbReference>
<feature type="domain" description="RRM" evidence="4">
    <location>
        <begin position="453"/>
        <end position="539"/>
    </location>
</feature>
<gene>
    <name evidence="5" type="ORF">EGYM00392_LOCUS1415</name>
</gene>
<dbReference type="InterPro" id="IPR012677">
    <property type="entry name" value="Nucleotide-bd_a/b_plait_sf"/>
</dbReference>
<proteinExistence type="predicted"/>
<evidence type="ECO:0000313" key="5">
    <source>
        <dbReference type="EMBL" id="CAD8990373.1"/>
    </source>
</evidence>
<evidence type="ECO:0000256" key="2">
    <source>
        <dbReference type="PROSITE-ProRule" id="PRU00176"/>
    </source>
</evidence>